<dbReference type="EMBL" id="LVEO01000029">
    <property type="protein sequence ID" value="OCB68973.1"/>
    <property type="molecule type" value="Genomic_DNA"/>
</dbReference>
<dbReference type="RefSeq" id="WP_066329955.1">
    <property type="nucleotide sequence ID" value="NZ_BJVF01000002.1"/>
</dbReference>
<dbReference type="Proteomes" id="UP000182367">
    <property type="component" value="Unassembled WGS sequence"/>
</dbReference>
<reference evidence="4 6" key="3">
    <citation type="submission" date="2016-10" db="EMBL/GenBank/DDBJ databases">
        <authorList>
            <person name="Varghese N."/>
            <person name="Submissions S."/>
        </authorList>
    </citation>
    <scope>NUCLEOTIDE SEQUENCE [LARGE SCALE GENOMIC DNA]</scope>
    <source>
        <strain evidence="4 6">Gm-149</strain>
    </source>
</reference>
<proteinExistence type="predicted"/>
<dbReference type="PANTHER" id="PTHR30373:SF2">
    <property type="entry name" value="UPF0603 PROTEIN YGCG"/>
    <property type="match status" value="1"/>
</dbReference>
<dbReference type="STRING" id="551990.SAMN05192550_1984"/>
<evidence type="ECO:0000259" key="1">
    <source>
        <dbReference type="Pfam" id="PF04536"/>
    </source>
</evidence>
<evidence type="ECO:0000313" key="2">
    <source>
        <dbReference type="EMBL" id="GEL11174.1"/>
    </source>
</evidence>
<organism evidence="3 5">
    <name type="scientific">Flavobacterium glycines</name>
    <dbReference type="NCBI Taxonomy" id="551990"/>
    <lineage>
        <taxon>Bacteria</taxon>
        <taxon>Pseudomonadati</taxon>
        <taxon>Bacteroidota</taxon>
        <taxon>Flavobacteriia</taxon>
        <taxon>Flavobacteriales</taxon>
        <taxon>Flavobacteriaceae</taxon>
        <taxon>Flavobacterium</taxon>
    </lineage>
</organism>
<feature type="domain" description="TPM" evidence="1">
    <location>
        <begin position="53"/>
        <end position="174"/>
    </location>
</feature>
<evidence type="ECO:0000313" key="5">
    <source>
        <dbReference type="Proteomes" id="UP000093226"/>
    </source>
</evidence>
<dbReference type="EMBL" id="BJVF01000002">
    <property type="protein sequence ID" value="GEL11174.1"/>
    <property type="molecule type" value="Genomic_DNA"/>
</dbReference>
<dbReference type="PANTHER" id="PTHR30373">
    <property type="entry name" value="UPF0603 PROTEIN YGCG"/>
    <property type="match status" value="1"/>
</dbReference>
<reference evidence="5" key="1">
    <citation type="submission" date="2016-03" db="EMBL/GenBank/DDBJ databases">
        <title>Draft genome sequence of Paenibacillus glacialis DSM 22343.</title>
        <authorList>
            <person name="Shin S.-K."/>
            <person name="Yi H."/>
        </authorList>
    </citation>
    <scope>NUCLEOTIDE SEQUENCE [LARGE SCALE GENOMIC DNA]</scope>
    <source>
        <strain evidence="5">NBRC 105008</strain>
    </source>
</reference>
<dbReference type="OrthoDB" id="9810918at2"/>
<dbReference type="AlphaFoldDB" id="A0A1B9DH15"/>
<reference evidence="3" key="2">
    <citation type="submission" date="2016-03" db="EMBL/GenBank/DDBJ databases">
        <authorList>
            <person name="Ploux O."/>
        </authorList>
    </citation>
    <scope>NUCLEOTIDE SEQUENCE</scope>
    <source>
        <strain evidence="3">NBRC 105008</strain>
    </source>
</reference>
<dbReference type="Pfam" id="PF04536">
    <property type="entry name" value="TPM_phosphatase"/>
    <property type="match status" value="1"/>
</dbReference>
<comment type="caution">
    <text evidence="3">The sequence shown here is derived from an EMBL/GenBank/DDBJ whole genome shotgun (WGS) entry which is preliminary data.</text>
</comment>
<dbReference type="PROSITE" id="PS51257">
    <property type="entry name" value="PROKAR_LIPOPROTEIN"/>
    <property type="match status" value="1"/>
</dbReference>
<evidence type="ECO:0000313" key="3">
    <source>
        <dbReference type="EMBL" id="OCB68973.1"/>
    </source>
</evidence>
<keyword evidence="6" id="KW-1185">Reference proteome</keyword>
<accession>A0A1B9DH15</accession>
<dbReference type="EMBL" id="FNEO01000002">
    <property type="protein sequence ID" value="SDJ35556.1"/>
    <property type="molecule type" value="Genomic_DNA"/>
</dbReference>
<dbReference type="Proteomes" id="UP000093226">
    <property type="component" value="Unassembled WGS sequence"/>
</dbReference>
<dbReference type="InterPro" id="IPR007621">
    <property type="entry name" value="TPM_dom"/>
</dbReference>
<protein>
    <recommendedName>
        <fullName evidence="1">TPM domain-containing protein</fullName>
    </recommendedName>
</protein>
<dbReference type="Gene3D" id="3.10.310.50">
    <property type="match status" value="1"/>
</dbReference>
<reference evidence="2 7" key="4">
    <citation type="submission" date="2019-07" db="EMBL/GenBank/DDBJ databases">
        <title>Whole genome shotgun sequence of Flavobacterium glycines NBRC 105008.</title>
        <authorList>
            <person name="Hosoyama A."/>
            <person name="Uohara A."/>
            <person name="Ohji S."/>
            <person name="Ichikawa N."/>
        </authorList>
    </citation>
    <scope>NUCLEOTIDE SEQUENCE [LARGE SCALE GENOMIC DNA]</scope>
    <source>
        <strain evidence="2 7">NBRC 105008</strain>
    </source>
</reference>
<evidence type="ECO:0000313" key="4">
    <source>
        <dbReference type="EMBL" id="SDJ35556.1"/>
    </source>
</evidence>
<evidence type="ECO:0000313" key="6">
    <source>
        <dbReference type="Proteomes" id="UP000182367"/>
    </source>
</evidence>
<gene>
    <name evidence="3" type="ORF">FBGL_15515</name>
    <name evidence="2" type="ORF">FGL01_19130</name>
    <name evidence="4" type="ORF">SAMN05192550_1984</name>
</gene>
<evidence type="ECO:0000313" key="7">
    <source>
        <dbReference type="Proteomes" id="UP000321579"/>
    </source>
</evidence>
<sequence>MKISNIIFILIFPFFIGCCKINAQTENSKKRPIPELNPSELEKKNFPKSLFFVNDFEHLLNNEQILDLEIIINDFRIKTKNEIVIISVNSINPYTDISNYTLDLSNYLRVGKDGNGLTIVVSKELRKVQIATGNATEKIISNENCDKVINEFMIPNFKNDKYYEGLKSGLLELIEMWK</sequence>
<name>A0A1B9DH15_9FLAO</name>
<dbReference type="Proteomes" id="UP000321579">
    <property type="component" value="Unassembled WGS sequence"/>
</dbReference>